<dbReference type="AlphaFoldDB" id="F2NL74"/>
<dbReference type="InterPro" id="IPR048254">
    <property type="entry name" value="CDP_ALCOHOL_P_TRANSF_CS"/>
</dbReference>
<dbReference type="GO" id="GO:0016020">
    <property type="term" value="C:membrane"/>
    <property type="evidence" value="ECO:0007669"/>
    <property type="project" value="InterPro"/>
</dbReference>
<dbReference type="GO" id="GO:0016780">
    <property type="term" value="F:phosphotransferase activity, for other substituted phosphate groups"/>
    <property type="evidence" value="ECO:0007669"/>
    <property type="project" value="InterPro"/>
</dbReference>
<dbReference type="OrthoDB" id="34163at2"/>
<name>F2NL74_MARHT</name>
<gene>
    <name evidence="4" type="ordered locus">Marky_0727</name>
</gene>
<protein>
    <submittedName>
        <fullName evidence="4">CDP-alcohol phosphatidyltransferase</fullName>
    </submittedName>
</protein>
<dbReference type="eggNOG" id="COG0558">
    <property type="taxonomic scope" value="Bacteria"/>
</dbReference>
<sequence>MRPLYRATLKPRPATEWLNHLIYRPLAHLVVLALWPTRVRPEALVLIHTGIGLLAAWLVARGPAGDVPAALLLQLKTVLDNADGQLARAKGWTSELGRYLDTLGDFTVNVALFAALAARTGAWVEAMGALAILTLLLSWDYNLERLYRAARGEAFRPPFAEASGGPWLRGLQRAYRLLFAPQDAWVERLERAAFAWGSRGAPPMARAALAQLWWSPTTLTLAANLGLTTQLAIAGVFLALHQPRAYLTFVLLEAGYLGLVYVWRIWRLKNATLSLR</sequence>
<evidence type="ECO:0000256" key="3">
    <source>
        <dbReference type="SAM" id="Phobius"/>
    </source>
</evidence>
<dbReference type="KEGG" id="mhd:Marky_0727"/>
<keyword evidence="3" id="KW-0472">Membrane</keyword>
<feature type="transmembrane region" description="Helical" evidence="3">
    <location>
        <begin position="246"/>
        <end position="266"/>
    </location>
</feature>
<organism evidence="4 5">
    <name type="scientific">Marinithermus hydrothermalis (strain DSM 14884 / JCM 11576 / T1)</name>
    <dbReference type="NCBI Taxonomy" id="869210"/>
    <lineage>
        <taxon>Bacteria</taxon>
        <taxon>Thermotogati</taxon>
        <taxon>Deinococcota</taxon>
        <taxon>Deinococci</taxon>
        <taxon>Thermales</taxon>
        <taxon>Thermaceae</taxon>
        <taxon>Marinithermus</taxon>
    </lineage>
</organism>
<dbReference type="GO" id="GO:0008654">
    <property type="term" value="P:phospholipid biosynthetic process"/>
    <property type="evidence" value="ECO:0007669"/>
    <property type="project" value="InterPro"/>
</dbReference>
<feature type="transmembrane region" description="Helical" evidence="3">
    <location>
        <begin position="221"/>
        <end position="240"/>
    </location>
</feature>
<dbReference type="Pfam" id="PF01066">
    <property type="entry name" value="CDP-OH_P_transf"/>
    <property type="match status" value="1"/>
</dbReference>
<dbReference type="PROSITE" id="PS00379">
    <property type="entry name" value="CDP_ALCOHOL_P_TRANSF"/>
    <property type="match status" value="1"/>
</dbReference>
<keyword evidence="5" id="KW-1185">Reference proteome</keyword>
<dbReference type="STRING" id="869210.Marky_0727"/>
<evidence type="ECO:0000256" key="1">
    <source>
        <dbReference type="ARBA" id="ARBA00022679"/>
    </source>
</evidence>
<dbReference type="Proteomes" id="UP000007030">
    <property type="component" value="Chromosome"/>
</dbReference>
<evidence type="ECO:0000256" key="2">
    <source>
        <dbReference type="RuleBase" id="RU003750"/>
    </source>
</evidence>
<dbReference type="RefSeq" id="WP_013703529.1">
    <property type="nucleotide sequence ID" value="NC_015387.1"/>
</dbReference>
<keyword evidence="3" id="KW-1133">Transmembrane helix</keyword>
<dbReference type="InterPro" id="IPR043130">
    <property type="entry name" value="CDP-OH_PTrfase_TM_dom"/>
</dbReference>
<feature type="transmembrane region" description="Helical" evidence="3">
    <location>
        <begin position="122"/>
        <end position="141"/>
    </location>
</feature>
<evidence type="ECO:0000313" key="4">
    <source>
        <dbReference type="EMBL" id="AEB11477.1"/>
    </source>
</evidence>
<dbReference type="EMBL" id="CP002630">
    <property type="protein sequence ID" value="AEB11477.1"/>
    <property type="molecule type" value="Genomic_DNA"/>
</dbReference>
<reference evidence="4 5" key="1">
    <citation type="journal article" date="2012" name="Stand. Genomic Sci.">
        <title>Complete genome sequence of the aerobic, heterotroph Marinithermus hydrothermalis type strain (T1(T)) from a deep-sea hydrothermal vent chimney.</title>
        <authorList>
            <person name="Copeland A."/>
            <person name="Gu W."/>
            <person name="Yasawong M."/>
            <person name="Lapidus A."/>
            <person name="Lucas S."/>
            <person name="Deshpande S."/>
            <person name="Pagani I."/>
            <person name="Tapia R."/>
            <person name="Cheng J.F."/>
            <person name="Goodwin L.A."/>
            <person name="Pitluck S."/>
            <person name="Liolios K."/>
            <person name="Ivanova N."/>
            <person name="Mavromatis K."/>
            <person name="Mikhailova N."/>
            <person name="Pati A."/>
            <person name="Chen A."/>
            <person name="Palaniappan K."/>
            <person name="Land M."/>
            <person name="Pan C."/>
            <person name="Brambilla E.M."/>
            <person name="Rohde M."/>
            <person name="Tindall B.J."/>
            <person name="Sikorski J."/>
            <person name="Goker M."/>
            <person name="Detter J.C."/>
            <person name="Bristow J."/>
            <person name="Eisen J.A."/>
            <person name="Markowitz V."/>
            <person name="Hugenholtz P."/>
            <person name="Kyrpides N.C."/>
            <person name="Klenk H.P."/>
            <person name="Woyke T."/>
        </authorList>
    </citation>
    <scope>NUCLEOTIDE SEQUENCE [LARGE SCALE GENOMIC DNA]</scope>
    <source>
        <strain evidence="5">DSM 14884 / JCM 11576 / T1</strain>
    </source>
</reference>
<proteinExistence type="inferred from homology"/>
<keyword evidence="1 2" id="KW-0808">Transferase</keyword>
<accession>F2NL74</accession>
<keyword evidence="3" id="KW-0812">Transmembrane</keyword>
<comment type="similarity">
    <text evidence="2">Belongs to the CDP-alcohol phosphatidyltransferase class-I family.</text>
</comment>
<dbReference type="HOGENOM" id="CLU_1081562_0_0_0"/>
<dbReference type="InterPro" id="IPR000462">
    <property type="entry name" value="CDP-OH_P_trans"/>
</dbReference>
<dbReference type="Gene3D" id="1.20.120.1760">
    <property type="match status" value="1"/>
</dbReference>
<feature type="transmembrane region" description="Helical" evidence="3">
    <location>
        <begin position="43"/>
        <end position="60"/>
    </location>
</feature>
<evidence type="ECO:0000313" key="5">
    <source>
        <dbReference type="Proteomes" id="UP000007030"/>
    </source>
</evidence>